<keyword evidence="3" id="KW-1185">Reference proteome</keyword>
<dbReference type="Proteomes" id="UP000075920">
    <property type="component" value="Unassembled WGS sequence"/>
</dbReference>
<sequence length="62" mass="7153">MLLTLFLAYVIPSSYELVFDRKTNIQHKSIALKGNRESPTECVYKSFFELFGITPLLNKITL</sequence>
<accession>A0A182WNB3</accession>
<evidence type="ECO:0000313" key="2">
    <source>
        <dbReference type="EnsemblMetazoa" id="AMIN014209-PA"/>
    </source>
</evidence>
<dbReference type="VEuPathDB" id="VectorBase:AMIN014209"/>
<organism evidence="2 3">
    <name type="scientific">Anopheles minimus</name>
    <dbReference type="NCBI Taxonomy" id="112268"/>
    <lineage>
        <taxon>Eukaryota</taxon>
        <taxon>Metazoa</taxon>
        <taxon>Ecdysozoa</taxon>
        <taxon>Arthropoda</taxon>
        <taxon>Hexapoda</taxon>
        <taxon>Insecta</taxon>
        <taxon>Pterygota</taxon>
        <taxon>Neoptera</taxon>
        <taxon>Endopterygota</taxon>
        <taxon>Diptera</taxon>
        <taxon>Nematocera</taxon>
        <taxon>Culicoidea</taxon>
        <taxon>Culicidae</taxon>
        <taxon>Anophelinae</taxon>
        <taxon>Anopheles</taxon>
    </lineage>
</organism>
<keyword evidence="1" id="KW-0732">Signal</keyword>
<feature type="chain" id="PRO_5008141661" evidence="1">
    <location>
        <begin position="17"/>
        <end position="62"/>
    </location>
</feature>
<protein>
    <submittedName>
        <fullName evidence="2">Uncharacterized protein</fullName>
    </submittedName>
</protein>
<reference evidence="3" key="1">
    <citation type="submission" date="2013-03" db="EMBL/GenBank/DDBJ databases">
        <title>The Genome Sequence of Anopheles minimus MINIMUS1.</title>
        <authorList>
            <consortium name="The Broad Institute Genomics Platform"/>
            <person name="Neafsey D.E."/>
            <person name="Walton C."/>
            <person name="Walker B."/>
            <person name="Young S.K."/>
            <person name="Zeng Q."/>
            <person name="Gargeya S."/>
            <person name="Fitzgerald M."/>
            <person name="Haas B."/>
            <person name="Abouelleil A."/>
            <person name="Allen A.W."/>
            <person name="Alvarado L."/>
            <person name="Arachchi H.M."/>
            <person name="Berlin A.M."/>
            <person name="Chapman S.B."/>
            <person name="Gainer-Dewar J."/>
            <person name="Goldberg J."/>
            <person name="Griggs A."/>
            <person name="Gujja S."/>
            <person name="Hansen M."/>
            <person name="Howarth C."/>
            <person name="Imamovic A."/>
            <person name="Ireland A."/>
            <person name="Larimer J."/>
            <person name="McCowan C."/>
            <person name="Murphy C."/>
            <person name="Pearson M."/>
            <person name="Poon T.W."/>
            <person name="Priest M."/>
            <person name="Roberts A."/>
            <person name="Saif S."/>
            <person name="Shea T."/>
            <person name="Sisk P."/>
            <person name="Sykes S."/>
            <person name="Wortman J."/>
            <person name="Nusbaum C."/>
            <person name="Birren B."/>
        </authorList>
    </citation>
    <scope>NUCLEOTIDE SEQUENCE [LARGE SCALE GENOMIC DNA]</scope>
    <source>
        <strain evidence="3">MINIMUS1</strain>
    </source>
</reference>
<reference evidence="2" key="2">
    <citation type="submission" date="2020-05" db="UniProtKB">
        <authorList>
            <consortium name="EnsemblMetazoa"/>
        </authorList>
    </citation>
    <scope>IDENTIFICATION</scope>
    <source>
        <strain evidence="2">MINIMUS1</strain>
    </source>
</reference>
<feature type="signal peptide" evidence="1">
    <location>
        <begin position="1"/>
        <end position="16"/>
    </location>
</feature>
<dbReference type="AlphaFoldDB" id="A0A182WNB3"/>
<evidence type="ECO:0000313" key="3">
    <source>
        <dbReference type="Proteomes" id="UP000075920"/>
    </source>
</evidence>
<dbReference type="EnsemblMetazoa" id="AMIN014209-RA">
    <property type="protein sequence ID" value="AMIN014209-PA"/>
    <property type="gene ID" value="AMIN014209"/>
</dbReference>
<proteinExistence type="predicted"/>
<name>A0A182WNB3_9DIPT</name>
<evidence type="ECO:0000256" key="1">
    <source>
        <dbReference type="SAM" id="SignalP"/>
    </source>
</evidence>